<accession>A0ABQ9EAA4</accession>
<feature type="compositionally biased region" description="Basic residues" evidence="3">
    <location>
        <begin position="1224"/>
        <end position="1233"/>
    </location>
</feature>
<evidence type="ECO:0000256" key="2">
    <source>
        <dbReference type="SAM" id="Coils"/>
    </source>
</evidence>
<evidence type="ECO:0000313" key="6">
    <source>
        <dbReference type="Proteomes" id="UP001217089"/>
    </source>
</evidence>
<dbReference type="Proteomes" id="UP001217089">
    <property type="component" value="Unassembled WGS sequence"/>
</dbReference>
<evidence type="ECO:0000313" key="5">
    <source>
        <dbReference type="EMBL" id="KAJ8300746.1"/>
    </source>
</evidence>
<feature type="coiled-coil region" evidence="2">
    <location>
        <begin position="970"/>
        <end position="1000"/>
    </location>
</feature>
<feature type="domain" description="FBA" evidence="4">
    <location>
        <begin position="995"/>
        <end position="1153"/>
    </location>
</feature>
<dbReference type="Pfam" id="PF04300">
    <property type="entry name" value="FBA"/>
    <property type="match status" value="1"/>
</dbReference>
<organism evidence="5 6">
    <name type="scientific">Tegillarca granosa</name>
    <name type="common">Malaysian cockle</name>
    <name type="synonym">Anadara granosa</name>
    <dbReference type="NCBI Taxonomy" id="220873"/>
    <lineage>
        <taxon>Eukaryota</taxon>
        <taxon>Metazoa</taxon>
        <taxon>Spiralia</taxon>
        <taxon>Lophotrochozoa</taxon>
        <taxon>Mollusca</taxon>
        <taxon>Bivalvia</taxon>
        <taxon>Autobranchia</taxon>
        <taxon>Pteriomorphia</taxon>
        <taxon>Arcoida</taxon>
        <taxon>Arcoidea</taxon>
        <taxon>Arcidae</taxon>
        <taxon>Tegillarca</taxon>
    </lineage>
</organism>
<feature type="compositionally biased region" description="Polar residues" evidence="3">
    <location>
        <begin position="243"/>
        <end position="261"/>
    </location>
</feature>
<feature type="compositionally biased region" description="Polar residues" evidence="3">
    <location>
        <begin position="1"/>
        <end position="10"/>
    </location>
</feature>
<protein>
    <recommendedName>
        <fullName evidence="4">FBA domain-containing protein</fullName>
    </recommendedName>
</protein>
<dbReference type="InterPro" id="IPR051191">
    <property type="entry name" value="DCAF12"/>
</dbReference>
<comment type="caution">
    <text evidence="5">The sequence shown here is derived from an EMBL/GenBank/DDBJ whole genome shotgun (WGS) entry which is preliminary data.</text>
</comment>
<feature type="compositionally biased region" description="Basic and acidic residues" evidence="3">
    <location>
        <begin position="212"/>
        <end position="222"/>
    </location>
</feature>
<feature type="compositionally biased region" description="Polar residues" evidence="3">
    <location>
        <begin position="296"/>
        <end position="311"/>
    </location>
</feature>
<dbReference type="PANTHER" id="PTHR19860:SF17">
    <property type="entry name" value="FBA DOMAIN-CONTAINING PROTEIN"/>
    <property type="match status" value="1"/>
</dbReference>
<dbReference type="InterPro" id="IPR007397">
    <property type="entry name" value="F-box-assoc_dom"/>
</dbReference>
<sequence>MGCGQSSNAVVTLDSHPRSQSSSNGYRQHNSHNAQQKQEVKNERTHEQKTPLPKDKERSTGSLKAAVAYSEDDQERAVVVQTKKEASNPAPESQQEISEINDNSQETNVALNEQNKPQNDEQNIQPDEQSTQPDEQSTQPDVKNTQPDEQNTQPDEQNTPADGVENQQQESVTNEEDTSQDKDNESLLDQTQESVDENGKTDANVGVLVIQEKADISDDKDGSSSIHSAGEQERLSSRAMSDHGSSTAPTNTNQSFTSHDSGISNHMDEAATLMVVHKTQDKIGSMTSLKSHDSGSMKSLKSHDSGSMTSLKSHDNKSESSVQNNDSAPAEYITGLNAADNVITEDQDDIPKIPPKLRPASFDCLYGHSKGKWPIRNYAQTNFSVNAQHGGCAMLMLCSCGYGGKGEETTAEIVFFRSGFDCNHFESASIIKNHKGHFGCQNSFVVDEDGQLLGDLMFGTNDIMLMSNDSLYGTIGHGLYIEGPRDPDESQNLPIDINASGNCLVLCTGAEANVDSPKAIFGAYMIRTGFKDNHLQACSFFGEDKWKFEATENGILMVKGCGRSHYTLFHNRKEKIQKGEMGKPYVLQTQATEGSQRTLILSKIPEYGQLLLLCSNSKRTENATAAAMYMVTITTDEEIEMKEIKSLKGDLYETADLWKVEKENGKLFIIGPPGPCKYAVISNLCADGTAKFCQDLCLATGEPRPVQGIVDINLERVIGVVDKPSKISIRVDHGRIVNFHPDDLKKLDEGWGFCRKWKEGEIIVGLRTIQVQMIRDHVTTGKEQFIHMTGSPAQIIKQKTGVIYALNCGLGSAYTAINGVTYTSEHKQFCSFTYDFNCGSRHTTLGKGYRSTQIPQLLCKTHDGFLYCTVRTPAIEPIDEQKVRYKIENIPNGTHTFRLHLLQRVTKKDTLNINGQEMISHVAEVAEKLKYVIPEHKGYTAYYADFPLTISENVLKISLPRNPCTEMCGFALLDKTYEEAKKTAEEIRKEENEKQILMDKMEPLQRSMIRKELVIVGWSQNLLKNASGEEVNLSEYFAADYLDTAPEIQVSEWHREGVCGGGHYQLDVILMNEDGEPIQEFSTGMSGRIYNNNNWINKEFTFKDYGKGARIVGMTTTAYIAEMSAVWITGKDDKYWAGHYGPIISNSCIRVKRETIPASDDSFTDINMEVASDGSTWTAKRESLVAKVLTDNKDLLKELLEDEAVPRLGAEFEKQTEITPGHNEKKRKQRPRKKREIRVFVSSTFKDFSQEREQIIKKTFREINRLCADRGVFFTYVDLRWGINAEQTEGGKTIAICLQE</sequence>
<dbReference type="Gene3D" id="2.60.120.260">
    <property type="entry name" value="Galactose-binding domain-like"/>
    <property type="match status" value="1"/>
</dbReference>
<keyword evidence="6" id="KW-1185">Reference proteome</keyword>
<gene>
    <name evidence="5" type="ORF">KUTeg_022265</name>
</gene>
<keyword evidence="2" id="KW-0175">Coiled coil</keyword>
<dbReference type="EMBL" id="JARBDR010000919">
    <property type="protein sequence ID" value="KAJ8300746.1"/>
    <property type="molecule type" value="Genomic_DNA"/>
</dbReference>
<evidence type="ECO:0000256" key="1">
    <source>
        <dbReference type="ARBA" id="ARBA00022737"/>
    </source>
</evidence>
<proteinExistence type="predicted"/>
<keyword evidence="1" id="KW-0677">Repeat</keyword>
<feature type="compositionally biased region" description="Polar residues" evidence="3">
    <location>
        <begin position="18"/>
        <end position="37"/>
    </location>
</feature>
<dbReference type="SMART" id="SM01198">
    <property type="entry name" value="FBA"/>
    <property type="match status" value="1"/>
</dbReference>
<dbReference type="InterPro" id="IPR008979">
    <property type="entry name" value="Galactose-bd-like_sf"/>
</dbReference>
<dbReference type="PANTHER" id="PTHR19860">
    <property type="entry name" value="DDB1- AND CUL4-ASSOCIATED FACTOR 12-RELATED"/>
    <property type="match status" value="1"/>
</dbReference>
<dbReference type="Gene3D" id="2.60.120.430">
    <property type="entry name" value="Galactose-binding lectin"/>
    <property type="match status" value="1"/>
</dbReference>
<evidence type="ECO:0000259" key="4">
    <source>
        <dbReference type="SMART" id="SM01198"/>
    </source>
</evidence>
<feature type="compositionally biased region" description="Basic and acidic residues" evidence="3">
    <location>
        <begin position="38"/>
        <end position="59"/>
    </location>
</feature>
<reference evidence="5 6" key="1">
    <citation type="submission" date="2022-12" db="EMBL/GenBank/DDBJ databases">
        <title>Chromosome-level genome of Tegillarca granosa.</title>
        <authorList>
            <person name="Kim J."/>
        </authorList>
    </citation>
    <scope>NUCLEOTIDE SEQUENCE [LARGE SCALE GENOMIC DNA]</scope>
    <source>
        <strain evidence="5">Teg-2019</strain>
        <tissue evidence="5">Adductor muscle</tissue>
    </source>
</reference>
<dbReference type="SUPFAM" id="SSF49785">
    <property type="entry name" value="Galactose-binding domain-like"/>
    <property type="match status" value="1"/>
</dbReference>
<feature type="region of interest" description="Disordered" evidence="3">
    <location>
        <begin position="1"/>
        <end position="261"/>
    </location>
</feature>
<name>A0ABQ9EAA4_TEGGR</name>
<evidence type="ECO:0000256" key="3">
    <source>
        <dbReference type="SAM" id="MobiDB-lite"/>
    </source>
</evidence>
<feature type="region of interest" description="Disordered" evidence="3">
    <location>
        <begin position="1211"/>
        <end position="1233"/>
    </location>
</feature>
<feature type="region of interest" description="Disordered" evidence="3">
    <location>
        <begin position="286"/>
        <end position="326"/>
    </location>
</feature>
<feature type="compositionally biased region" description="Polar residues" evidence="3">
    <location>
        <begin position="90"/>
        <end position="172"/>
    </location>
</feature>
<feature type="non-terminal residue" evidence="5">
    <location>
        <position position="1300"/>
    </location>
</feature>